<evidence type="ECO:0000313" key="3">
    <source>
        <dbReference type="Proteomes" id="UP000195080"/>
    </source>
</evidence>
<keyword evidence="1" id="KW-0812">Transmembrane</keyword>
<keyword evidence="1" id="KW-1133">Transmembrane helix</keyword>
<name>A0ABZ2T6B9_9ENTE</name>
<dbReference type="Proteomes" id="UP000195080">
    <property type="component" value="Chromosome"/>
</dbReference>
<accession>A0ABZ2T6B9</accession>
<keyword evidence="3" id="KW-1185">Reference proteome</keyword>
<proteinExistence type="predicted"/>
<keyword evidence="1" id="KW-0472">Membrane</keyword>
<evidence type="ECO:0000313" key="2">
    <source>
        <dbReference type="EMBL" id="WYJ86920.1"/>
    </source>
</evidence>
<organism evidence="2 3">
    <name type="scientific">Candidatus Enterococcus lemimoniae</name>
    <dbReference type="NCBI Taxonomy" id="1834167"/>
    <lineage>
        <taxon>Bacteria</taxon>
        <taxon>Bacillati</taxon>
        <taxon>Bacillota</taxon>
        <taxon>Bacilli</taxon>
        <taxon>Lactobacillales</taxon>
        <taxon>Enterococcaceae</taxon>
        <taxon>Enterococcus</taxon>
    </lineage>
</organism>
<feature type="transmembrane region" description="Helical" evidence="1">
    <location>
        <begin position="15"/>
        <end position="39"/>
    </location>
</feature>
<reference evidence="2 3" key="2">
    <citation type="submission" date="2024-03" db="EMBL/GenBank/DDBJ databases">
        <title>The Genome Sequence of Enterococcus sp. DIV0727d.</title>
        <authorList>
            <consortium name="The Broad Institute Genomics Platform"/>
            <consortium name="The Broad Institute Microbial Omics Core"/>
            <consortium name="The Broad Institute Genomic Center for Infectious Diseases"/>
            <person name="Earl A."/>
            <person name="Manson A."/>
            <person name="Gilmore M."/>
            <person name="Schwartman J."/>
            <person name="Shea T."/>
            <person name="Abouelleil A."/>
            <person name="Cao P."/>
            <person name="Chapman S."/>
            <person name="Cusick C."/>
            <person name="Young S."/>
            <person name="Neafsey D."/>
            <person name="Nusbaum C."/>
            <person name="Birren B."/>
        </authorList>
    </citation>
    <scope>NUCLEOTIDE SEQUENCE [LARGE SCALE GENOMIC DNA]</scope>
    <source>
        <strain evidence="2 3">12C11_DIV0727</strain>
    </source>
</reference>
<dbReference type="RefSeq" id="WP_176332513.1">
    <property type="nucleotide sequence ID" value="NZ_CP147248.1"/>
</dbReference>
<protein>
    <submittedName>
        <fullName evidence="2">Uncharacterized protein</fullName>
    </submittedName>
</protein>
<dbReference type="EMBL" id="CP147248">
    <property type="protein sequence ID" value="WYJ86920.1"/>
    <property type="molecule type" value="Genomic_DNA"/>
</dbReference>
<reference evidence="3" key="1">
    <citation type="submission" date="2017-05" db="EMBL/GenBank/DDBJ databases">
        <title>The Genome Sequence of EEnterococcus faecalis 9F2_4866.</title>
        <authorList>
            <consortium name="The Broad Institute Genomics Platform"/>
            <consortium name="The Broad Institute Genomic Center for Infectious Diseases"/>
            <person name="Earl A."/>
            <person name="Manson A."/>
            <person name="Schwartman J."/>
            <person name="Gilmore M."/>
            <person name="Abouelleil A."/>
            <person name="Cao P."/>
            <person name="Chapman S."/>
            <person name="Cusick C."/>
            <person name="Shea T."/>
            <person name="Young S."/>
            <person name="Neafsey D."/>
            <person name="Nusbaum C."/>
            <person name="Birren B."/>
        </authorList>
    </citation>
    <scope>NUCLEOTIDE SEQUENCE [LARGE SCALE GENOMIC DNA]</scope>
    <source>
        <strain evidence="3">12C11_DIV0727</strain>
    </source>
</reference>
<sequence length="48" mass="5845">MKVFFRYLLDKRFAIITYVGIVGLFAMTFFSMRFLLLFIQMQSFFQDC</sequence>
<gene>
    <name evidence="2" type="ORF">A5866_002004</name>
</gene>
<evidence type="ECO:0000256" key="1">
    <source>
        <dbReference type="SAM" id="Phobius"/>
    </source>
</evidence>